<dbReference type="AlphaFoldDB" id="A0A5M6DIG0"/>
<feature type="transmembrane region" description="Helical" evidence="5">
    <location>
        <begin position="5"/>
        <end position="24"/>
    </location>
</feature>
<reference evidence="7 8" key="1">
    <citation type="submission" date="2019-09" db="EMBL/GenBank/DDBJ databases">
        <title>Genome sequence and assembly of Adhaeribacter sp.</title>
        <authorList>
            <person name="Chhetri G."/>
        </authorList>
    </citation>
    <scope>NUCLEOTIDE SEQUENCE [LARGE SCALE GENOMIC DNA]</scope>
    <source>
        <strain evidence="7 8">DK36</strain>
    </source>
</reference>
<keyword evidence="2 5" id="KW-0812">Transmembrane</keyword>
<keyword evidence="3 5" id="KW-1133">Transmembrane helix</keyword>
<name>A0A5M6DIG0_9BACT</name>
<keyword evidence="4 5" id="KW-0472">Membrane</keyword>
<comment type="subcellular location">
    <subcellularLocation>
        <location evidence="1">Membrane</location>
        <topology evidence="1">Multi-pass membrane protein</topology>
    </subcellularLocation>
</comment>
<evidence type="ECO:0000256" key="4">
    <source>
        <dbReference type="ARBA" id="ARBA00023136"/>
    </source>
</evidence>
<dbReference type="GO" id="GO:0016020">
    <property type="term" value="C:membrane"/>
    <property type="evidence" value="ECO:0007669"/>
    <property type="project" value="UniProtKB-SubCell"/>
</dbReference>
<dbReference type="EMBL" id="VWSF01000009">
    <property type="protein sequence ID" value="KAA5545075.1"/>
    <property type="molecule type" value="Genomic_DNA"/>
</dbReference>
<feature type="domain" description="TM2" evidence="6">
    <location>
        <begin position="2"/>
        <end position="49"/>
    </location>
</feature>
<comment type="caution">
    <text evidence="7">The sequence shown here is derived from an EMBL/GenBank/DDBJ whole genome shotgun (WGS) entry which is preliminary data.</text>
</comment>
<evidence type="ECO:0000256" key="1">
    <source>
        <dbReference type="ARBA" id="ARBA00004141"/>
    </source>
</evidence>
<evidence type="ECO:0000313" key="7">
    <source>
        <dbReference type="EMBL" id="KAA5545075.1"/>
    </source>
</evidence>
<dbReference type="PANTHER" id="PTHR21016:SF25">
    <property type="entry name" value="TM2 DOMAIN-CONTAINING PROTEIN DDB_G0277895-RELATED"/>
    <property type="match status" value="1"/>
</dbReference>
<evidence type="ECO:0000256" key="2">
    <source>
        <dbReference type="ARBA" id="ARBA00022692"/>
    </source>
</evidence>
<dbReference type="PANTHER" id="PTHR21016">
    <property type="entry name" value="BETA-AMYLOID BINDING PROTEIN-RELATED"/>
    <property type="match status" value="1"/>
</dbReference>
<feature type="transmembrane region" description="Helical" evidence="5">
    <location>
        <begin position="30"/>
        <end position="55"/>
    </location>
</feature>
<dbReference type="Proteomes" id="UP000323426">
    <property type="component" value="Unassembled WGS sequence"/>
</dbReference>
<evidence type="ECO:0000259" key="6">
    <source>
        <dbReference type="Pfam" id="PF05154"/>
    </source>
</evidence>
<dbReference type="Pfam" id="PF05154">
    <property type="entry name" value="TM2"/>
    <property type="match status" value="1"/>
</dbReference>
<dbReference type="InterPro" id="IPR050932">
    <property type="entry name" value="TM2D1-3-like"/>
</dbReference>
<gene>
    <name evidence="7" type="ORF">F0145_13560</name>
</gene>
<evidence type="ECO:0000313" key="8">
    <source>
        <dbReference type="Proteomes" id="UP000323426"/>
    </source>
</evidence>
<organism evidence="7 8">
    <name type="scientific">Adhaeribacter rhizoryzae</name>
    <dbReference type="NCBI Taxonomy" id="2607907"/>
    <lineage>
        <taxon>Bacteria</taxon>
        <taxon>Pseudomonadati</taxon>
        <taxon>Bacteroidota</taxon>
        <taxon>Cytophagia</taxon>
        <taxon>Cytophagales</taxon>
        <taxon>Hymenobacteraceae</taxon>
        <taxon>Adhaeribacter</taxon>
    </lineage>
</organism>
<dbReference type="InterPro" id="IPR007829">
    <property type="entry name" value="TM2"/>
</dbReference>
<keyword evidence="8" id="KW-1185">Reference proteome</keyword>
<accession>A0A5M6DIG0</accession>
<proteinExistence type="predicted"/>
<protein>
    <submittedName>
        <fullName evidence="7">NINE protein</fullName>
    </submittedName>
</protein>
<evidence type="ECO:0000256" key="5">
    <source>
        <dbReference type="SAM" id="Phobius"/>
    </source>
</evidence>
<evidence type="ECO:0000256" key="3">
    <source>
        <dbReference type="ARBA" id="ARBA00022989"/>
    </source>
</evidence>
<sequence>MKSKLVAYILWFFLGFISLHRFYLGKVGTGILYLVTFQLFGIGWLIDAFTLSGMVDNYNNERRIEQLERGYR</sequence>
<dbReference type="RefSeq" id="WP_150088958.1">
    <property type="nucleotide sequence ID" value="NZ_VWSF01000009.1"/>
</dbReference>